<dbReference type="InterPro" id="IPR015890">
    <property type="entry name" value="Chorismate_C"/>
</dbReference>
<proteinExistence type="inferred from homology"/>
<sequence length="395" mass="41091">MNIRPHESDAIQPVTRPENCLFSFRGPRAGIAGCGPARMLPRGAVATLDSRLAAAGLGDGMVIGGALPFEREAEDCLWQAVACPAPPLPAQAQAQAQPLPTIRSLQPQPSAGDYAAAVARALRIIEDETGRPDALAKIVLSRTLALEADAPIPAPAVMARLAQDPDVTTYHTRLPGGPDHALIGATPELLLRKSGGRIVSHPLAGSAPRSTDPAADHAAAKGLSQSDKDRREHRFVVEYILDILAPHCTELACPEGTGLTHTRSMWHLGTRITGRLRDAAVPSILLAAALHPTPAVCGVPATRAARIIGELEPRPRGFYAGAVGWNDAQGDGAWFVAIRSAEISGNHARLHAGAGIVRGSDPMEEAAETGAKFGALLAALGLPRDAGMAGVTLPA</sequence>
<dbReference type="OrthoDB" id="9806579at2"/>
<dbReference type="InterPro" id="IPR004561">
    <property type="entry name" value="IsoChor_synthase"/>
</dbReference>
<keyword evidence="4" id="KW-0413">Isomerase</keyword>
<reference evidence="9" key="1">
    <citation type="submission" date="2016-10" db="EMBL/GenBank/DDBJ databases">
        <authorList>
            <person name="Varghese N."/>
            <person name="Submissions S."/>
        </authorList>
    </citation>
    <scope>NUCLEOTIDE SEQUENCE [LARGE SCALE GENOMIC DNA]</scope>
    <source>
        <strain evidence="9">DSM 11593</strain>
    </source>
</reference>
<evidence type="ECO:0000256" key="2">
    <source>
        <dbReference type="ARBA" id="ARBA00005297"/>
    </source>
</evidence>
<dbReference type="EMBL" id="FNXG01000001">
    <property type="protein sequence ID" value="SEH69057.1"/>
    <property type="molecule type" value="Genomic_DNA"/>
</dbReference>
<evidence type="ECO:0000313" key="8">
    <source>
        <dbReference type="EMBL" id="SEH69057.1"/>
    </source>
</evidence>
<dbReference type="NCBIfam" id="TIGR00543">
    <property type="entry name" value="isochor_syn"/>
    <property type="match status" value="1"/>
</dbReference>
<comment type="similarity">
    <text evidence="2">Belongs to the isochorismate synthase family.</text>
</comment>
<feature type="domain" description="Chorismate-utilising enzyme C-terminal" evidence="7">
    <location>
        <begin position="113"/>
        <end position="372"/>
    </location>
</feature>
<dbReference type="Proteomes" id="UP000199125">
    <property type="component" value="Unassembled WGS sequence"/>
</dbReference>
<evidence type="ECO:0000256" key="4">
    <source>
        <dbReference type="ARBA" id="ARBA00023235"/>
    </source>
</evidence>
<evidence type="ECO:0000313" key="9">
    <source>
        <dbReference type="Proteomes" id="UP000199125"/>
    </source>
</evidence>
<dbReference type="PANTHER" id="PTHR42839:SF2">
    <property type="entry name" value="ISOCHORISMATE SYNTHASE ENTC"/>
    <property type="match status" value="1"/>
</dbReference>
<evidence type="ECO:0000256" key="3">
    <source>
        <dbReference type="ARBA" id="ARBA00012824"/>
    </source>
</evidence>
<gene>
    <name evidence="8" type="ORF">SAMN04488075_0803</name>
</gene>
<dbReference type="RefSeq" id="WP_090845476.1">
    <property type="nucleotide sequence ID" value="NZ_FNXG01000001.1"/>
</dbReference>
<dbReference type="GO" id="GO:0008909">
    <property type="term" value="F:isochorismate synthase activity"/>
    <property type="evidence" value="ECO:0007669"/>
    <property type="project" value="UniProtKB-EC"/>
</dbReference>
<evidence type="ECO:0000256" key="1">
    <source>
        <dbReference type="ARBA" id="ARBA00000799"/>
    </source>
</evidence>
<evidence type="ECO:0000259" key="7">
    <source>
        <dbReference type="Pfam" id="PF00425"/>
    </source>
</evidence>
<dbReference type="Gene3D" id="3.60.120.10">
    <property type="entry name" value="Anthranilate synthase"/>
    <property type="match status" value="1"/>
</dbReference>
<dbReference type="EC" id="5.4.4.2" evidence="3"/>
<accession>A0A1H6K262</accession>
<evidence type="ECO:0000256" key="5">
    <source>
        <dbReference type="ARBA" id="ARBA00041564"/>
    </source>
</evidence>
<dbReference type="InterPro" id="IPR005801">
    <property type="entry name" value="ADC_synthase"/>
</dbReference>
<dbReference type="GO" id="GO:0009697">
    <property type="term" value="P:salicylic acid biosynthetic process"/>
    <property type="evidence" value="ECO:0007669"/>
    <property type="project" value="TreeGrafter"/>
</dbReference>
<dbReference type="PANTHER" id="PTHR42839">
    <property type="entry name" value="ISOCHORISMATE SYNTHASE ENTC"/>
    <property type="match status" value="1"/>
</dbReference>
<dbReference type="SUPFAM" id="SSF56322">
    <property type="entry name" value="ADC synthase"/>
    <property type="match status" value="1"/>
</dbReference>
<organism evidence="8 9">
    <name type="scientific">Paracoccus alkenifer</name>
    <dbReference type="NCBI Taxonomy" id="65735"/>
    <lineage>
        <taxon>Bacteria</taxon>
        <taxon>Pseudomonadati</taxon>
        <taxon>Pseudomonadota</taxon>
        <taxon>Alphaproteobacteria</taxon>
        <taxon>Rhodobacterales</taxon>
        <taxon>Paracoccaceae</taxon>
        <taxon>Paracoccus</taxon>
    </lineage>
</organism>
<evidence type="ECO:0000256" key="6">
    <source>
        <dbReference type="SAM" id="MobiDB-lite"/>
    </source>
</evidence>
<comment type="catalytic activity">
    <reaction evidence="1">
        <text>chorismate = isochorismate</text>
        <dbReference type="Rhea" id="RHEA:18985"/>
        <dbReference type="ChEBI" id="CHEBI:29748"/>
        <dbReference type="ChEBI" id="CHEBI:29780"/>
        <dbReference type="EC" id="5.4.4.2"/>
    </reaction>
</comment>
<protein>
    <recommendedName>
        <fullName evidence="3">isochorismate synthase</fullName>
        <ecNumber evidence="3">5.4.4.2</ecNumber>
    </recommendedName>
    <alternativeName>
        <fullName evidence="5">Isochorismate mutase</fullName>
    </alternativeName>
</protein>
<feature type="region of interest" description="Disordered" evidence="6">
    <location>
        <begin position="202"/>
        <end position="227"/>
    </location>
</feature>
<dbReference type="AlphaFoldDB" id="A0A1H6K262"/>
<dbReference type="STRING" id="65735.SAMN04488075_0803"/>
<name>A0A1H6K262_9RHOB</name>
<keyword evidence="9" id="KW-1185">Reference proteome</keyword>
<dbReference type="Pfam" id="PF00425">
    <property type="entry name" value="Chorismate_bind"/>
    <property type="match status" value="1"/>
</dbReference>